<dbReference type="AlphaFoldDB" id="A0A9N7VU56"/>
<feature type="region of interest" description="Disordered" evidence="1">
    <location>
        <begin position="1"/>
        <end position="81"/>
    </location>
</feature>
<protein>
    <submittedName>
        <fullName evidence="2">Uncharacterized protein</fullName>
    </submittedName>
</protein>
<accession>A0A9N7VU56</accession>
<evidence type="ECO:0000256" key="1">
    <source>
        <dbReference type="SAM" id="MobiDB-lite"/>
    </source>
</evidence>
<sequence>MADCIAAVPQNAVTPPHCQQSAPGQGDVAVFEKPQQVSRPPQEHGTPAGSEEPKGGATRHWSREEQRVVKLSAGKHPPAGLRISPWVVENVLGMPWNPR</sequence>
<feature type="compositionally biased region" description="Polar residues" evidence="1">
    <location>
        <begin position="11"/>
        <end position="23"/>
    </location>
</feature>
<name>A0A9N7VU56_PLEPL</name>
<evidence type="ECO:0000313" key="3">
    <source>
        <dbReference type="Proteomes" id="UP001153269"/>
    </source>
</evidence>
<keyword evidence="3" id="KW-1185">Reference proteome</keyword>
<dbReference type="Proteomes" id="UP001153269">
    <property type="component" value="Unassembled WGS sequence"/>
</dbReference>
<organism evidence="2 3">
    <name type="scientific">Pleuronectes platessa</name>
    <name type="common">European plaice</name>
    <dbReference type="NCBI Taxonomy" id="8262"/>
    <lineage>
        <taxon>Eukaryota</taxon>
        <taxon>Metazoa</taxon>
        <taxon>Chordata</taxon>
        <taxon>Craniata</taxon>
        <taxon>Vertebrata</taxon>
        <taxon>Euteleostomi</taxon>
        <taxon>Actinopterygii</taxon>
        <taxon>Neopterygii</taxon>
        <taxon>Teleostei</taxon>
        <taxon>Neoteleostei</taxon>
        <taxon>Acanthomorphata</taxon>
        <taxon>Carangaria</taxon>
        <taxon>Pleuronectiformes</taxon>
        <taxon>Pleuronectoidei</taxon>
        <taxon>Pleuronectidae</taxon>
        <taxon>Pleuronectes</taxon>
    </lineage>
</organism>
<comment type="caution">
    <text evidence="2">The sequence shown here is derived from an EMBL/GenBank/DDBJ whole genome shotgun (WGS) entry which is preliminary data.</text>
</comment>
<evidence type="ECO:0000313" key="2">
    <source>
        <dbReference type="EMBL" id="CAB1454406.1"/>
    </source>
</evidence>
<reference evidence="2" key="1">
    <citation type="submission" date="2020-03" db="EMBL/GenBank/DDBJ databases">
        <authorList>
            <person name="Weist P."/>
        </authorList>
    </citation>
    <scope>NUCLEOTIDE SEQUENCE</scope>
</reference>
<proteinExistence type="predicted"/>
<gene>
    <name evidence="2" type="ORF">PLEPLA_LOCUS42172</name>
</gene>
<dbReference type="EMBL" id="CADEAL010004212">
    <property type="protein sequence ID" value="CAB1454406.1"/>
    <property type="molecule type" value="Genomic_DNA"/>
</dbReference>